<accession>A0A7X1U524</accession>
<dbReference type="EMBL" id="WHUV01000002">
    <property type="protein sequence ID" value="MQA54466.1"/>
    <property type="molecule type" value="Genomic_DNA"/>
</dbReference>
<evidence type="ECO:0000313" key="3">
    <source>
        <dbReference type="EMBL" id="MQA54466.1"/>
    </source>
</evidence>
<protein>
    <submittedName>
        <fullName evidence="3">Uncharacterized protein</fullName>
    </submittedName>
</protein>
<keyword evidence="2" id="KW-0732">Signal</keyword>
<dbReference type="Proteomes" id="UP000486534">
    <property type="component" value="Unassembled WGS sequence"/>
</dbReference>
<reference evidence="3 4" key="1">
    <citation type="submission" date="2019-10" db="EMBL/GenBank/DDBJ databases">
        <title>Pseudomonas dajingensis sp. nov., isolated from the profound head ulcers of farmed Murray cod (Maccullochella peelii peelii).</title>
        <authorList>
            <person name="Liu Y."/>
        </authorList>
    </citation>
    <scope>NUCLEOTIDE SEQUENCE [LARGE SCALE GENOMIC DNA]</scope>
    <source>
        <strain evidence="3 4">MC042</strain>
    </source>
</reference>
<evidence type="ECO:0000256" key="1">
    <source>
        <dbReference type="SAM" id="MobiDB-lite"/>
    </source>
</evidence>
<feature type="region of interest" description="Disordered" evidence="1">
    <location>
        <begin position="31"/>
        <end position="58"/>
    </location>
</feature>
<organism evidence="3 4">
    <name type="scientific">Pseudomonas piscis</name>
    <dbReference type="NCBI Taxonomy" id="2614538"/>
    <lineage>
        <taxon>Bacteria</taxon>
        <taxon>Pseudomonadati</taxon>
        <taxon>Pseudomonadota</taxon>
        <taxon>Gammaproteobacteria</taxon>
        <taxon>Pseudomonadales</taxon>
        <taxon>Pseudomonadaceae</taxon>
        <taxon>Pseudomonas</taxon>
    </lineage>
</organism>
<feature type="chain" id="PRO_5031229350" evidence="2">
    <location>
        <begin position="23"/>
        <end position="129"/>
    </location>
</feature>
<evidence type="ECO:0000313" key="4">
    <source>
        <dbReference type="Proteomes" id="UP000486534"/>
    </source>
</evidence>
<feature type="compositionally biased region" description="Low complexity" evidence="1">
    <location>
        <begin position="38"/>
        <end position="54"/>
    </location>
</feature>
<dbReference type="AlphaFoldDB" id="A0A7X1U524"/>
<feature type="signal peptide" evidence="2">
    <location>
        <begin position="1"/>
        <end position="22"/>
    </location>
</feature>
<proteinExistence type="predicted"/>
<name>A0A7X1U524_9PSED</name>
<gene>
    <name evidence="3" type="ORF">GDH07_14210</name>
</gene>
<dbReference type="RefSeq" id="WP_343038234.1">
    <property type="nucleotide sequence ID" value="NZ_WHUV01000002.1"/>
</dbReference>
<evidence type="ECO:0000256" key="2">
    <source>
        <dbReference type="SAM" id="SignalP"/>
    </source>
</evidence>
<comment type="caution">
    <text evidence="3">The sequence shown here is derived from an EMBL/GenBank/DDBJ whole genome shotgun (WGS) entry which is preliminary data.</text>
</comment>
<sequence>MSSSKRYASGLVLALWATLASAGELPPSSILKRYGISPDQLPAGQPAPAGSQPDTTSRFRLEPEQPVVNLRLGDNKVPDTTGNISIDNANARERQRCRQVRDELVKRGKAAGVFCEPGQGGLPWSPWSP</sequence>